<evidence type="ECO:0000256" key="2">
    <source>
        <dbReference type="ARBA" id="ARBA00022438"/>
    </source>
</evidence>
<gene>
    <name evidence="6" type="primary">W07G4.4</name>
    <name evidence="6" type="ORF">Tcan_03260</name>
</gene>
<dbReference type="PANTHER" id="PTHR11963:SF48">
    <property type="entry name" value="DIPEPTIDASE B, ISOFORM A"/>
    <property type="match status" value="1"/>
</dbReference>
<dbReference type="Pfam" id="PF00883">
    <property type="entry name" value="Peptidase_M17"/>
    <property type="match status" value="1"/>
</dbReference>
<dbReference type="EMBL" id="JPKZ01001757">
    <property type="protein sequence ID" value="KHN80219.1"/>
    <property type="molecule type" value="Genomic_DNA"/>
</dbReference>
<evidence type="ECO:0000256" key="4">
    <source>
        <dbReference type="ARBA" id="ARBA00022801"/>
    </source>
</evidence>
<dbReference type="GO" id="GO:0006508">
    <property type="term" value="P:proteolysis"/>
    <property type="evidence" value="ECO:0007669"/>
    <property type="project" value="UniProtKB-KW"/>
</dbReference>
<proteinExistence type="inferred from homology"/>
<dbReference type="PANTHER" id="PTHR11963">
    <property type="entry name" value="LEUCINE AMINOPEPTIDASE-RELATED"/>
    <property type="match status" value="1"/>
</dbReference>
<keyword evidence="2 6" id="KW-0031">Aminopeptidase</keyword>
<comment type="similarity">
    <text evidence="1">Belongs to the peptidase M17 family.</text>
</comment>
<dbReference type="InterPro" id="IPR000819">
    <property type="entry name" value="Peptidase_M17_C"/>
</dbReference>
<keyword evidence="4" id="KW-0378">Hydrolase</keyword>
<dbReference type="STRING" id="6265.A0A0B2VFH5"/>
<accession>A0A0B2VFH5</accession>
<dbReference type="OrthoDB" id="10041421at2759"/>
<evidence type="ECO:0000256" key="3">
    <source>
        <dbReference type="ARBA" id="ARBA00022670"/>
    </source>
</evidence>
<dbReference type="GO" id="GO:0005737">
    <property type="term" value="C:cytoplasm"/>
    <property type="evidence" value="ECO:0007669"/>
    <property type="project" value="InterPro"/>
</dbReference>
<dbReference type="SUPFAM" id="SSF53187">
    <property type="entry name" value="Zn-dependent exopeptidases"/>
    <property type="match status" value="1"/>
</dbReference>
<evidence type="ECO:0000259" key="5">
    <source>
        <dbReference type="Pfam" id="PF00883"/>
    </source>
</evidence>
<feature type="non-terminal residue" evidence="6">
    <location>
        <position position="1"/>
    </location>
</feature>
<organism evidence="6 7">
    <name type="scientific">Toxocara canis</name>
    <name type="common">Canine roundworm</name>
    <dbReference type="NCBI Taxonomy" id="6265"/>
    <lineage>
        <taxon>Eukaryota</taxon>
        <taxon>Metazoa</taxon>
        <taxon>Ecdysozoa</taxon>
        <taxon>Nematoda</taxon>
        <taxon>Chromadorea</taxon>
        <taxon>Rhabditida</taxon>
        <taxon>Spirurina</taxon>
        <taxon>Ascaridomorpha</taxon>
        <taxon>Ascaridoidea</taxon>
        <taxon>Toxocaridae</taxon>
        <taxon>Toxocara</taxon>
    </lineage>
</organism>
<name>A0A0B2VFH5_TOXCA</name>
<keyword evidence="3" id="KW-0645">Protease</keyword>
<sequence length="333" mass="36991">GVTIDTGGADLKTGGAMFGMSRDKYGSAVVAGFFKALEALRPKGIKAVGYMCMVRNSIGADSYTCDEIIKARSGKRIHIYCTDAEGRITMLDPLTKMREMVLNEKNPHLFTLATLTGHAFLSKGYYASVIDNGPAHEVRFAETIQKYGDEYGQPTEISRLHPEDYAFHEAESECADLRQGNTKPSVQTIRGHQGPAAFLIRASRLDEHGTDSTLPIKFSHIDIGSAMGDYPHVTYPNPLVALLSTGYIKHEINKMKQCERDESSIIRNFDRNTASLQHTNRNRPNSQKLLARKRDSIKHHTRMLMIEHTLVESKGFDVGSSKLRGLLAAFNDD</sequence>
<dbReference type="InterPro" id="IPR011356">
    <property type="entry name" value="Leucine_aapep/pepB"/>
</dbReference>
<evidence type="ECO:0000313" key="6">
    <source>
        <dbReference type="EMBL" id="KHN80219.1"/>
    </source>
</evidence>
<dbReference type="Proteomes" id="UP000031036">
    <property type="component" value="Unassembled WGS sequence"/>
</dbReference>
<keyword evidence="7" id="KW-1185">Reference proteome</keyword>
<comment type="caution">
    <text evidence="6">The sequence shown here is derived from an EMBL/GenBank/DDBJ whole genome shotgun (WGS) entry which is preliminary data.</text>
</comment>
<dbReference type="OMA" id="QCERDES"/>
<dbReference type="GO" id="GO:0030145">
    <property type="term" value="F:manganese ion binding"/>
    <property type="evidence" value="ECO:0007669"/>
    <property type="project" value="InterPro"/>
</dbReference>
<dbReference type="PRINTS" id="PR00481">
    <property type="entry name" value="LAMNOPPTDASE"/>
</dbReference>
<feature type="domain" description="Cytosol aminopeptidase" evidence="5">
    <location>
        <begin position="1"/>
        <end position="227"/>
    </location>
</feature>
<protein>
    <submittedName>
        <fullName evidence="6">Putative aminopeptidase W07G4.4</fullName>
    </submittedName>
</protein>
<evidence type="ECO:0000313" key="7">
    <source>
        <dbReference type="Proteomes" id="UP000031036"/>
    </source>
</evidence>
<evidence type="ECO:0000256" key="1">
    <source>
        <dbReference type="ARBA" id="ARBA00009528"/>
    </source>
</evidence>
<reference evidence="6 7" key="1">
    <citation type="submission" date="2014-11" db="EMBL/GenBank/DDBJ databases">
        <title>Genetic blueprint of the zoonotic pathogen Toxocara canis.</title>
        <authorList>
            <person name="Zhu X.-Q."/>
            <person name="Korhonen P.K."/>
            <person name="Cai H."/>
            <person name="Young N.D."/>
            <person name="Nejsum P."/>
            <person name="von Samson-Himmelstjerna G."/>
            <person name="Boag P.R."/>
            <person name="Tan P."/>
            <person name="Li Q."/>
            <person name="Min J."/>
            <person name="Yang Y."/>
            <person name="Wang X."/>
            <person name="Fang X."/>
            <person name="Hall R.S."/>
            <person name="Hofmann A."/>
            <person name="Sternberg P.W."/>
            <person name="Jex A.R."/>
            <person name="Gasser R.B."/>
        </authorList>
    </citation>
    <scope>NUCLEOTIDE SEQUENCE [LARGE SCALE GENOMIC DNA]</scope>
    <source>
        <strain evidence="6">PN_DK_2014</strain>
    </source>
</reference>
<dbReference type="Gene3D" id="3.40.630.10">
    <property type="entry name" value="Zn peptidases"/>
    <property type="match status" value="1"/>
</dbReference>
<dbReference type="AlphaFoldDB" id="A0A0B2VFH5"/>
<dbReference type="GO" id="GO:0070006">
    <property type="term" value="F:metalloaminopeptidase activity"/>
    <property type="evidence" value="ECO:0007669"/>
    <property type="project" value="InterPro"/>
</dbReference>